<accession>A0A1H4FC38</accession>
<evidence type="ECO:0000313" key="1">
    <source>
        <dbReference type="EMBL" id="SEA94430.1"/>
    </source>
</evidence>
<sequence length="182" mass="20100">MRQVSPFVCRWFNTPMRALLTTQCGLVAALSLVIWGSVNSGLRQQTALLKEQRQREQKAVAQWQKRLTALPAPAALPPRSASRPLAETRWEQGIVLPTEALRESGGQLISWSPLSPDVNESDESGWLLVFNADYVGIRRFISRLNGSTTVPRIDRLVMTGGGEGIRTELLLRTAVPKTGGPR</sequence>
<dbReference type="AlphaFoldDB" id="A0A1H4FC38"/>
<keyword evidence="2" id="KW-1185">Reference proteome</keyword>
<gene>
    <name evidence="1" type="ORF">SAMN02982996_02988</name>
</gene>
<evidence type="ECO:0008006" key="3">
    <source>
        <dbReference type="Google" id="ProtNLM"/>
    </source>
</evidence>
<dbReference type="EMBL" id="FNQS01000012">
    <property type="protein sequence ID" value="SEA94430.1"/>
    <property type="molecule type" value="Genomic_DNA"/>
</dbReference>
<reference evidence="1 2" key="1">
    <citation type="submission" date="2016-10" db="EMBL/GenBank/DDBJ databases">
        <authorList>
            <person name="de Groot N.N."/>
        </authorList>
    </citation>
    <scope>NUCLEOTIDE SEQUENCE [LARGE SCALE GENOMIC DNA]</scope>
    <source>
        <strain evidence="1 2">ATCC 29281</strain>
    </source>
</reference>
<dbReference type="RefSeq" id="WP_139171518.1">
    <property type="nucleotide sequence ID" value="NZ_FNQS01000012.1"/>
</dbReference>
<name>A0A1H4FC38_9GAMM</name>
<evidence type="ECO:0000313" key="2">
    <source>
        <dbReference type="Proteomes" id="UP000187280"/>
    </source>
</evidence>
<dbReference type="Proteomes" id="UP000187280">
    <property type="component" value="Unassembled WGS sequence"/>
</dbReference>
<proteinExistence type="predicted"/>
<organism evidence="1 2">
    <name type="scientific">Lonsdalea quercina</name>
    <dbReference type="NCBI Taxonomy" id="71657"/>
    <lineage>
        <taxon>Bacteria</taxon>
        <taxon>Pseudomonadati</taxon>
        <taxon>Pseudomonadota</taxon>
        <taxon>Gammaproteobacteria</taxon>
        <taxon>Enterobacterales</taxon>
        <taxon>Pectobacteriaceae</taxon>
        <taxon>Lonsdalea</taxon>
    </lineage>
</organism>
<dbReference type="STRING" id="71657.SAMN02982996_02988"/>
<dbReference type="GeneID" id="97765831"/>
<protein>
    <recommendedName>
        <fullName evidence="3">Pilus assembly protein HofO</fullName>
    </recommendedName>
</protein>